<dbReference type="Gene3D" id="3.40.50.10440">
    <property type="entry name" value="Dihydroxyacetone kinase, domain 1"/>
    <property type="match status" value="1"/>
</dbReference>
<dbReference type="InterPro" id="IPR050861">
    <property type="entry name" value="Dihydroxyacetone_Kinase"/>
</dbReference>
<evidence type="ECO:0000259" key="6">
    <source>
        <dbReference type="PROSITE" id="PS51481"/>
    </source>
</evidence>
<name>A0A9W6C189_9CHLO</name>
<evidence type="ECO:0000256" key="2">
    <source>
        <dbReference type="ARBA" id="ARBA00022741"/>
    </source>
</evidence>
<dbReference type="FunFam" id="3.40.50.10440:FF:000001">
    <property type="entry name" value="Dihydroxyacetone kinase, DhaK subunit"/>
    <property type="match status" value="1"/>
</dbReference>
<proteinExistence type="predicted"/>
<keyword evidence="3" id="KW-0418">Kinase</keyword>
<comment type="caution">
    <text evidence="7">The sequence shown here is derived from an EMBL/GenBank/DDBJ whole genome shotgun (WGS) entry which is preliminary data.</text>
</comment>
<dbReference type="InterPro" id="IPR036117">
    <property type="entry name" value="DhaL_dom_sf"/>
</dbReference>
<organism evidence="7 8">
    <name type="scientific">Pleodorina starrii</name>
    <dbReference type="NCBI Taxonomy" id="330485"/>
    <lineage>
        <taxon>Eukaryota</taxon>
        <taxon>Viridiplantae</taxon>
        <taxon>Chlorophyta</taxon>
        <taxon>core chlorophytes</taxon>
        <taxon>Chlorophyceae</taxon>
        <taxon>CS clade</taxon>
        <taxon>Chlamydomonadales</taxon>
        <taxon>Volvocaceae</taxon>
        <taxon>Pleodorina</taxon>
    </lineage>
</organism>
<dbReference type="GO" id="GO:0005829">
    <property type="term" value="C:cytosol"/>
    <property type="evidence" value="ECO:0007669"/>
    <property type="project" value="TreeGrafter"/>
</dbReference>
<evidence type="ECO:0000259" key="5">
    <source>
        <dbReference type="PROSITE" id="PS51480"/>
    </source>
</evidence>
<dbReference type="SUPFAM" id="SSF82549">
    <property type="entry name" value="DAK1/DegV-like"/>
    <property type="match status" value="1"/>
</dbReference>
<dbReference type="FunFam" id="3.30.1180.20:FF:000002">
    <property type="entry name" value="Dihydroxyacetone kinase subunit DhaK"/>
    <property type="match status" value="1"/>
</dbReference>
<dbReference type="Proteomes" id="UP001165080">
    <property type="component" value="Unassembled WGS sequence"/>
</dbReference>
<dbReference type="PROSITE" id="PS51480">
    <property type="entry name" value="DHAL"/>
    <property type="match status" value="1"/>
</dbReference>
<keyword evidence="1" id="KW-0808">Transferase</keyword>
<protein>
    <submittedName>
        <fullName evidence="7">Uncharacterized protein</fullName>
    </submittedName>
</protein>
<dbReference type="InterPro" id="IPR004006">
    <property type="entry name" value="DhaK_dom"/>
</dbReference>
<feature type="domain" description="DhaK" evidence="6">
    <location>
        <begin position="7"/>
        <end position="332"/>
    </location>
</feature>
<evidence type="ECO:0000313" key="8">
    <source>
        <dbReference type="Proteomes" id="UP001165080"/>
    </source>
</evidence>
<evidence type="ECO:0000313" key="7">
    <source>
        <dbReference type="EMBL" id="GLC62366.1"/>
    </source>
</evidence>
<dbReference type="GO" id="GO:0004371">
    <property type="term" value="F:glycerone kinase activity"/>
    <property type="evidence" value="ECO:0007669"/>
    <property type="project" value="InterPro"/>
</dbReference>
<evidence type="ECO:0000256" key="1">
    <source>
        <dbReference type="ARBA" id="ARBA00022679"/>
    </source>
</evidence>
<dbReference type="EMBL" id="BRXU01000063">
    <property type="protein sequence ID" value="GLC62366.1"/>
    <property type="molecule type" value="Genomic_DNA"/>
</dbReference>
<feature type="domain" description="DhaL" evidence="5">
    <location>
        <begin position="327"/>
        <end position="527"/>
    </location>
</feature>
<sequence length="530" mass="54012">MKKLINDPADVVREALLGMQAAHGDRLRVDHSNRVVFRADAPRRGKVGLVSGGGSGHEPMHGGFVGPGMLDAACAGEVFTSPVPDQMLAATLGVDGGAGVLHIVKNYTGDVMNFEMAAELAAENGVEVVSVVTDDDVAVQDSLYTAGRRGVGVTVLLEKIAGAAAEEGRPLAEVADIARRVDEKGRSMGMALTSCTVPAAGRPTFELGENEIEVGIGIHGEPGRERRPIAPAREVAAMLVEPVLADLPAADGAPVIAFLNGMGGTPLIELYIMYSEVQQLLQKAGIPVARSLVGNYITSLDMAGCSVTLLRADDEVVRLWDAPVTAEGLDRWLRRFAEVVHDHAAELTELDSAIGDADHGSNMDRGMRAVVGALDAGGAGDAGAMLKKAGMTLVSTVGGASGPLYGTFFLRVGGGLADGQAVDAAALGGALRAGLEGVVARGKAQQGDKTMVDALVPALDAYDAAVAGGAGIADALSAAADAAEAGCAATIPLVARKGRASYLGQRSAGHQDPGATSTALLLRSAADSLP</sequence>
<accession>A0A9W6C189</accession>
<dbReference type="InterPro" id="IPR012736">
    <property type="entry name" value="DhaK_1"/>
</dbReference>
<dbReference type="Pfam" id="PF02734">
    <property type="entry name" value="Dak2"/>
    <property type="match status" value="1"/>
</dbReference>
<dbReference type="SUPFAM" id="SSF101473">
    <property type="entry name" value="DhaL-like"/>
    <property type="match status" value="1"/>
</dbReference>
<dbReference type="FunFam" id="1.25.40.340:FF:000002">
    <property type="entry name" value="Dihydroxyacetone kinase, L subunit"/>
    <property type="match status" value="1"/>
</dbReference>
<dbReference type="Gene3D" id="1.25.40.340">
    <property type="match status" value="1"/>
</dbReference>
<gene>
    <name evidence="7" type="primary">PLESTB003346</name>
    <name evidence="7" type="ORF">PLESTB_001875300</name>
</gene>
<dbReference type="PROSITE" id="PS51481">
    <property type="entry name" value="DHAK"/>
    <property type="match status" value="1"/>
</dbReference>
<keyword evidence="8" id="KW-1185">Reference proteome</keyword>
<dbReference type="Pfam" id="PF02733">
    <property type="entry name" value="Dak1"/>
    <property type="match status" value="1"/>
</dbReference>
<dbReference type="InterPro" id="IPR004007">
    <property type="entry name" value="DhaL_dom"/>
</dbReference>
<dbReference type="GO" id="GO:0005524">
    <property type="term" value="F:ATP binding"/>
    <property type="evidence" value="ECO:0007669"/>
    <property type="project" value="UniProtKB-KW"/>
</dbReference>
<dbReference type="InterPro" id="IPR012737">
    <property type="entry name" value="DhaK_L_YcgS"/>
</dbReference>
<keyword evidence="2" id="KW-0547">Nucleotide-binding</keyword>
<dbReference type="NCBIfam" id="TIGR02363">
    <property type="entry name" value="dhaK1"/>
    <property type="match status" value="1"/>
</dbReference>
<keyword evidence="4" id="KW-0067">ATP-binding</keyword>
<evidence type="ECO:0000256" key="4">
    <source>
        <dbReference type="ARBA" id="ARBA00022840"/>
    </source>
</evidence>
<dbReference type="Gene3D" id="3.30.1180.20">
    <property type="entry name" value="Dihydroxyacetone kinase, domain 2"/>
    <property type="match status" value="1"/>
</dbReference>
<dbReference type="PANTHER" id="PTHR28629:SF4">
    <property type="entry name" value="TRIOKINASE_FMN CYCLASE"/>
    <property type="match status" value="1"/>
</dbReference>
<dbReference type="AlphaFoldDB" id="A0A9W6C189"/>
<dbReference type="PANTHER" id="PTHR28629">
    <property type="entry name" value="TRIOKINASE/FMN CYCLASE"/>
    <property type="match status" value="1"/>
</dbReference>
<dbReference type="NCBIfam" id="TIGR02365">
    <property type="entry name" value="dha_L_ycgS"/>
    <property type="match status" value="1"/>
</dbReference>
<dbReference type="GO" id="GO:0019563">
    <property type="term" value="P:glycerol catabolic process"/>
    <property type="evidence" value="ECO:0007669"/>
    <property type="project" value="TreeGrafter"/>
</dbReference>
<evidence type="ECO:0000256" key="3">
    <source>
        <dbReference type="ARBA" id="ARBA00022777"/>
    </source>
</evidence>
<reference evidence="7 8" key="1">
    <citation type="journal article" date="2023" name="Commun. Biol.">
        <title>Reorganization of the ancestral sex-determining regions during the evolution of trioecy in Pleodorina starrii.</title>
        <authorList>
            <person name="Takahashi K."/>
            <person name="Suzuki S."/>
            <person name="Kawai-Toyooka H."/>
            <person name="Yamamoto K."/>
            <person name="Hamaji T."/>
            <person name="Ootsuki R."/>
            <person name="Yamaguchi H."/>
            <person name="Kawachi M."/>
            <person name="Higashiyama T."/>
            <person name="Nozaki H."/>
        </authorList>
    </citation>
    <scope>NUCLEOTIDE SEQUENCE [LARGE SCALE GENOMIC DNA]</scope>
    <source>
        <strain evidence="7 8">NIES-4479</strain>
    </source>
</reference>
<dbReference type="SMART" id="SM01120">
    <property type="entry name" value="Dak2"/>
    <property type="match status" value="1"/>
</dbReference>